<dbReference type="Pfam" id="PF02801">
    <property type="entry name" value="Ketoacyl-synt_C"/>
    <property type="match status" value="1"/>
</dbReference>
<dbReference type="InterPro" id="IPR014031">
    <property type="entry name" value="Ketoacyl_synth_C"/>
</dbReference>
<dbReference type="Gene3D" id="3.30.70.3290">
    <property type="match status" value="1"/>
</dbReference>
<dbReference type="InterPro" id="IPR020841">
    <property type="entry name" value="PKS_Beta-ketoAc_synthase_dom"/>
</dbReference>
<dbReference type="Gene3D" id="3.40.47.10">
    <property type="match status" value="1"/>
</dbReference>
<reference evidence="3 4" key="1">
    <citation type="submission" date="2020-02" db="EMBL/GenBank/DDBJ databases">
        <authorList>
            <person name="Ferguson B K."/>
        </authorList>
    </citation>
    <scope>NUCLEOTIDE SEQUENCE [LARGE SCALE GENOMIC DNA]</scope>
</reference>
<evidence type="ECO:0000259" key="2">
    <source>
        <dbReference type="SMART" id="SM00825"/>
    </source>
</evidence>
<dbReference type="EMBL" id="CADCXU010000399">
    <property type="protein sequence ID" value="CAA9993375.1"/>
    <property type="molecule type" value="Genomic_DNA"/>
</dbReference>
<evidence type="ECO:0000256" key="1">
    <source>
        <dbReference type="SAM" id="MobiDB-lite"/>
    </source>
</evidence>
<feature type="domain" description="Ketosynthase family 3 (KS3)" evidence="2">
    <location>
        <begin position="570"/>
        <end position="766"/>
    </location>
</feature>
<feature type="compositionally biased region" description="Basic residues" evidence="1">
    <location>
        <begin position="178"/>
        <end position="200"/>
    </location>
</feature>
<protein>
    <recommendedName>
        <fullName evidence="2">Ketosynthase family 3 (KS3) domain-containing protein</fullName>
    </recommendedName>
</protein>
<dbReference type="SUPFAM" id="SSF53901">
    <property type="entry name" value="Thiolase-like"/>
    <property type="match status" value="2"/>
</dbReference>
<dbReference type="Gene3D" id="3.40.50.720">
    <property type="entry name" value="NAD(P)-binding Rossmann-like Domain"/>
    <property type="match status" value="1"/>
</dbReference>
<dbReference type="PANTHER" id="PTHR43775">
    <property type="entry name" value="FATTY ACID SYNTHASE"/>
    <property type="match status" value="1"/>
</dbReference>
<feature type="region of interest" description="Disordered" evidence="1">
    <location>
        <begin position="163"/>
        <end position="260"/>
    </location>
</feature>
<dbReference type="Gene3D" id="3.40.366.10">
    <property type="entry name" value="Malonyl-Coenzyme A Acyl Carrier Protein, domain 2"/>
    <property type="match status" value="1"/>
</dbReference>
<dbReference type="Pfam" id="PF00109">
    <property type="entry name" value="ketoacyl-synt"/>
    <property type="match status" value="1"/>
</dbReference>
<dbReference type="Pfam" id="PF00698">
    <property type="entry name" value="Acyl_transf_1"/>
    <property type="match status" value="1"/>
</dbReference>
<dbReference type="InterPro" id="IPR010562">
    <property type="entry name" value="Haemolymph_juvenile_hormone-bd"/>
</dbReference>
<dbReference type="SMART" id="SM00825">
    <property type="entry name" value="PKS_KS"/>
    <property type="match status" value="1"/>
</dbReference>
<dbReference type="OrthoDB" id="329835at2759"/>
<dbReference type="Pfam" id="PF06585">
    <property type="entry name" value="JHBP"/>
    <property type="match status" value="1"/>
</dbReference>
<dbReference type="InterPro" id="IPR016039">
    <property type="entry name" value="Thiolase-like"/>
</dbReference>
<dbReference type="SMART" id="SM00700">
    <property type="entry name" value="JHBP"/>
    <property type="match status" value="1"/>
</dbReference>
<accession>A0A6H5FTP4</accession>
<evidence type="ECO:0000313" key="4">
    <source>
        <dbReference type="Proteomes" id="UP000479000"/>
    </source>
</evidence>
<evidence type="ECO:0000313" key="3">
    <source>
        <dbReference type="EMBL" id="CAA9993375.1"/>
    </source>
</evidence>
<dbReference type="Proteomes" id="UP000479000">
    <property type="component" value="Unassembled WGS sequence"/>
</dbReference>
<keyword evidence="4" id="KW-1185">Reference proteome</keyword>
<dbReference type="Gene3D" id="3.90.180.10">
    <property type="entry name" value="Medium-chain alcohol dehydrogenases, catalytic domain"/>
    <property type="match status" value="1"/>
</dbReference>
<name>A0A6H5FTP4_9HEMI</name>
<feature type="region of interest" description="Disordered" evidence="1">
    <location>
        <begin position="1"/>
        <end position="42"/>
    </location>
</feature>
<dbReference type="Gene3D" id="3.15.10.30">
    <property type="entry name" value="Haemolymph juvenile hormone binding protein"/>
    <property type="match status" value="1"/>
</dbReference>
<dbReference type="InterPro" id="IPR038606">
    <property type="entry name" value="To_sf"/>
</dbReference>
<dbReference type="GO" id="GO:0006633">
    <property type="term" value="P:fatty acid biosynthetic process"/>
    <property type="evidence" value="ECO:0007669"/>
    <property type="project" value="TreeGrafter"/>
</dbReference>
<dbReference type="InterPro" id="IPR001227">
    <property type="entry name" value="Ac_transferase_dom_sf"/>
</dbReference>
<dbReference type="GO" id="GO:0004312">
    <property type="term" value="F:fatty acid synthase activity"/>
    <property type="evidence" value="ECO:0007669"/>
    <property type="project" value="TreeGrafter"/>
</dbReference>
<dbReference type="InterPro" id="IPR014043">
    <property type="entry name" value="Acyl_transferase_dom"/>
</dbReference>
<proteinExistence type="predicted"/>
<sequence>MATGSQTSEVAEHNAESSTGRRAVIFKPPESTNNEKMDEDEDDSFYELTLDEMKRLYSESQKQNHFSPQKYPAGQIDARQFEISSDGEILHCRPKWRQRTTETRCDVTSLVRKRSRSSQCVKLWDYRQLDTTNSAGRTGRKVPEASIETVEILRRGAKDRRPLLWPAGQVGRGAARGNGRRRRHQRSQRRQAGNKRRHGHDRVEQVDAGAGAGRRRGVGGARAPLAERRIGRRAQAGGRPGQLVAAQYRRGRQPPSARRTWRRLCRRSPPAGPSTVKKTDRQTAISNSIKIRQFMTNVELEKSKSTKAPHQISFVRNRHRQIPTYSFEKKCRFYLKKEFGHLEVFELLLEAAVRIGNRTADTNDLEGLLPIERGDAHYVRHGDRYRPRHAGQTTKHISSTETGCVDKIVTYGEVLCEVLIRCVRRHYAQIVFVLQQSPKPDISKQEYSNIYNKFTTARNNQLFVERATILPQQTYWNEVSLNPQAGSRIGRGDSGQLRIRANSVHKRIAFLGFWLENCKNSLRTNLLASDSNNSRFKYRTKLVSEKIPKTINKEKMAPGQGQPKEQNHEVVISGIAGIFPECDDVDELWTRLLSKDMSMVSVDNRRWIPGEMGVPAGLGKVREPNHFDMSFFGVSRRLCINMDPLTKLCLEQSFRAICDAGVNPRDLNGALTASLMASVTSETEYDCVMRGTCQGHAMLGHSRTMQANSNLGHCEGASSLVGAVKIAMILDRGLIPPNINYSSPNPNIPALLSGDLQVIPEPKPRSSRWISSSIPENQWDSELAQTSSAEYHTNNLLGSVLFEEATEHIPSDAIVIEIAPHGLLQAIVKRSLKDAIHIPLTNKFEDGLMYLMGAIGKIRLTNGKGADKIIFTLDGQDKITAATNCLPSQYGTVILVSQAPMDAKLSVGTQMFLNEGAALGVTTETMLSLSYKEKIALQEKVKHLIDSGVITPFKNYNKLPASALNVEAAAALQQSRTKLIYEAGIGESQNIPTDKFICDKKKSYVAICGKEQLDLWIDLAEWLLMRDARKLTIFLTQMTLSTVNTLRYQSFTKHYHGAKVNLHSIKHLSNKESMTRYFHDIAGKEGIDTIFLIGTDLGEKAKEIDDIFRIQQSDGAIVSLGNGGEIVAQRRHDDGLRSLCIRCGRQALSTPDIMRYFEQLILDSPKQPVVLLTEQVRQGGLKGAGAKDGFYVPETLPELRELLRLTETQPKFKPVPTHTARLPFIKEIWSVFVIPGLRPGQTYPLCSQLFNPALEARLPEDTSDIDELASQFVNQMTSTRITCFTLVADGWGGVLALHIAAKLEALGMYAKVILLNTTPLSIKKIAADLLRDDTALIDRYLKLSSKTECEVRSKGSWEEKLQCAILGSNLDECEGATVSRAINLLRNRLNSILTASIPPQKIRTKAHVFKYGSDFQETGKTGLSEFSCLNLDFVSPTTAGLAVFAFLKKSRGPTKATDLMAIIQKPRSRTRKHERGARFGSVKNLFVQWPAIVPYYGFFWRYLILMEAKNEILLSGFLNFKKSEAYEFFMAMKPLNRCKLYRDRRFCGGGETPSDMMKGHLKFQHFAKSPVKLVGNYTVQGNVLILPIQGKGKATMVFDGSHMDCELKGKLVQKKKDKYFQVEDFKVDIRPKHLTMHFENLFNGNKELGDNMNKFLNENWEEIVKELGPAISKGMGAGFKEMSNRVFQRIPITQIVKN</sequence>
<dbReference type="InterPro" id="IPR050091">
    <property type="entry name" value="PKS_NRPS_Biosynth_Enz"/>
</dbReference>
<gene>
    <name evidence="3" type="ORF">NTEN_LOCUS351</name>
</gene>
<dbReference type="PANTHER" id="PTHR43775:SF23">
    <property type="entry name" value="FATTY ACID SYNTHASE 3"/>
    <property type="match status" value="1"/>
</dbReference>
<organism evidence="3 4">
    <name type="scientific">Nesidiocoris tenuis</name>
    <dbReference type="NCBI Taxonomy" id="355587"/>
    <lineage>
        <taxon>Eukaryota</taxon>
        <taxon>Metazoa</taxon>
        <taxon>Ecdysozoa</taxon>
        <taxon>Arthropoda</taxon>
        <taxon>Hexapoda</taxon>
        <taxon>Insecta</taxon>
        <taxon>Pterygota</taxon>
        <taxon>Neoptera</taxon>
        <taxon>Paraneoptera</taxon>
        <taxon>Hemiptera</taxon>
        <taxon>Heteroptera</taxon>
        <taxon>Panheteroptera</taxon>
        <taxon>Cimicomorpha</taxon>
        <taxon>Miridae</taxon>
        <taxon>Dicyphina</taxon>
        <taxon>Nesidiocoris</taxon>
    </lineage>
</organism>
<dbReference type="InterPro" id="IPR014030">
    <property type="entry name" value="Ketoacyl_synth_N"/>
</dbReference>